<evidence type="ECO:0000313" key="2">
    <source>
        <dbReference type="Proteomes" id="UP001189624"/>
    </source>
</evidence>
<reference evidence="1" key="1">
    <citation type="submission" date="2023-10" db="EMBL/GenBank/DDBJ databases">
        <authorList>
            <person name="Domelevo Entfellner J.-B."/>
        </authorList>
    </citation>
    <scope>NUCLEOTIDE SEQUENCE</scope>
</reference>
<dbReference type="EMBL" id="OY731403">
    <property type="protein sequence ID" value="CAJ1964130.1"/>
    <property type="molecule type" value="Genomic_DNA"/>
</dbReference>
<name>A0AA86STG9_9FABA</name>
<keyword evidence="2" id="KW-1185">Reference proteome</keyword>
<dbReference type="Gramene" id="rna-AYBTSS11_LOCUS20144">
    <property type="protein sequence ID" value="CAJ1964130.1"/>
    <property type="gene ID" value="gene-AYBTSS11_LOCUS20144"/>
</dbReference>
<evidence type="ECO:0000313" key="1">
    <source>
        <dbReference type="EMBL" id="CAJ1964130.1"/>
    </source>
</evidence>
<organism evidence="1 2">
    <name type="scientific">Sphenostylis stenocarpa</name>
    <dbReference type="NCBI Taxonomy" id="92480"/>
    <lineage>
        <taxon>Eukaryota</taxon>
        <taxon>Viridiplantae</taxon>
        <taxon>Streptophyta</taxon>
        <taxon>Embryophyta</taxon>
        <taxon>Tracheophyta</taxon>
        <taxon>Spermatophyta</taxon>
        <taxon>Magnoliopsida</taxon>
        <taxon>eudicotyledons</taxon>
        <taxon>Gunneridae</taxon>
        <taxon>Pentapetalae</taxon>
        <taxon>rosids</taxon>
        <taxon>fabids</taxon>
        <taxon>Fabales</taxon>
        <taxon>Fabaceae</taxon>
        <taxon>Papilionoideae</taxon>
        <taxon>50 kb inversion clade</taxon>
        <taxon>NPAAA clade</taxon>
        <taxon>indigoferoid/millettioid clade</taxon>
        <taxon>Phaseoleae</taxon>
        <taxon>Sphenostylis</taxon>
    </lineage>
</organism>
<accession>A0AA86STG9</accession>
<proteinExistence type="predicted"/>
<dbReference type="Proteomes" id="UP001189624">
    <property type="component" value="Chromosome 6"/>
</dbReference>
<sequence>MLHFFIRRGYSLMQGSNTTTSKPISFFLAPFSLSSNFTISSAVRKAHLISFTGIDKRLLFTFTSEKKSLLRIRNFISPPPISVTRFMSSIDKSCGAGGCCGGCSGCGGNSSGSGGCGGDDGCGRVGGNDGCGGADGNSSG</sequence>
<gene>
    <name evidence="1" type="ORF">AYBTSS11_LOCUS20144</name>
</gene>
<dbReference type="AlphaFoldDB" id="A0AA86STG9"/>
<protein>
    <submittedName>
        <fullName evidence="1">Uncharacterized protein</fullName>
    </submittedName>
</protein>